<keyword evidence="1" id="KW-0175">Coiled coil</keyword>
<dbReference type="AlphaFoldDB" id="A0A2P2DDA0"/>
<dbReference type="EMBL" id="BFAZ01000009">
    <property type="protein sequence ID" value="GBF42616.1"/>
    <property type="molecule type" value="Genomic_DNA"/>
</dbReference>
<dbReference type="OrthoDB" id="344643at2"/>
<protein>
    <recommendedName>
        <fullName evidence="4">Transporter</fullName>
    </recommendedName>
</protein>
<comment type="caution">
    <text evidence="2">The sequence shown here is derived from an EMBL/GenBank/DDBJ whole genome shotgun (WGS) entry which is preliminary data.</text>
</comment>
<keyword evidence="3" id="KW-1185">Reference proteome</keyword>
<evidence type="ECO:0000313" key="2">
    <source>
        <dbReference type="EMBL" id="GBF42616.1"/>
    </source>
</evidence>
<feature type="coiled-coil region" evidence="1">
    <location>
        <begin position="356"/>
        <end position="387"/>
    </location>
</feature>
<dbReference type="Proteomes" id="UP000245206">
    <property type="component" value="Unassembled WGS sequence"/>
</dbReference>
<organism evidence="2 3">
    <name type="scientific">Leptospira ellinghausenii</name>
    <dbReference type="NCBI Taxonomy" id="1917822"/>
    <lineage>
        <taxon>Bacteria</taxon>
        <taxon>Pseudomonadati</taxon>
        <taxon>Spirochaetota</taxon>
        <taxon>Spirochaetia</taxon>
        <taxon>Leptospirales</taxon>
        <taxon>Leptospiraceae</taxon>
        <taxon>Leptospira</taxon>
    </lineage>
</organism>
<evidence type="ECO:0000313" key="3">
    <source>
        <dbReference type="Proteomes" id="UP000245206"/>
    </source>
</evidence>
<reference evidence="3" key="1">
    <citation type="journal article" date="2019" name="Microbiol. Immunol.">
        <title>Molecular and phenotypic characterization of Leptospira johnsonii sp. nov., Leptospira ellinghausenii sp. nov. and Leptospira ryugenii sp. nov. isolated from soil and water in Japan.</title>
        <authorList>
            <person name="Masuzawa T."/>
            <person name="Saito M."/>
            <person name="Nakao R."/>
            <person name="Nikaido Y."/>
            <person name="Matsumoto M."/>
            <person name="Ogawa M."/>
            <person name="Yokoyama M."/>
            <person name="Hidaka Y."/>
            <person name="Tomita J."/>
            <person name="Sakakibara K."/>
            <person name="Suzuki K."/>
            <person name="Yasuda S."/>
            <person name="Sato H."/>
            <person name="Yamaguchi M."/>
            <person name="Yoshida S.I."/>
            <person name="Koizumi N."/>
            <person name="Kawamura Y."/>
        </authorList>
    </citation>
    <scope>NUCLEOTIDE SEQUENCE [LARGE SCALE GENOMIC DNA]</scope>
    <source>
        <strain evidence="3">E18</strain>
    </source>
</reference>
<dbReference type="RefSeq" id="WP_108959705.1">
    <property type="nucleotide sequence ID" value="NZ_BFAZ01000009.1"/>
</dbReference>
<proteinExistence type="predicted"/>
<gene>
    <name evidence="2" type="ORF">LPTSP2_19060</name>
</gene>
<accession>A0A2P2DDA0</accession>
<name>A0A2P2DDA0_9LEPT</name>
<dbReference type="SUPFAM" id="SSF56954">
    <property type="entry name" value="Outer membrane efflux proteins (OEP)"/>
    <property type="match status" value="1"/>
</dbReference>
<evidence type="ECO:0000256" key="1">
    <source>
        <dbReference type="SAM" id="Coils"/>
    </source>
</evidence>
<evidence type="ECO:0008006" key="4">
    <source>
        <dbReference type="Google" id="ProtNLM"/>
    </source>
</evidence>
<sequence length="470" mass="53875">MKLFTSFLLLITPIYLSAEGVGFSDLWKRIEENSSARKSKYLEWKAGEIAKDRSDKHWLPRVYADLRTFQTNDPTLNFMGKLSQRSATDADFSTGSTRYRPGNFLDSNNQPYTTLNSDTMNLFAKDTLNYPGSHQYSRGTLGMDLPLYEGGSGKTFAAMNEKRSTGLKFEWLAIRDREFAQAGFYYRAIQSLYEYQKRLEQIKKIESRFQSNYSLGNKGNPVGYAGYLALKSIKNQISVLEKQSELQIKDYKDTLYVLSDLPATNLEIVESDLNVFLDTYFKRPIGYERSNQMNAQIKYAEGEKLKAEMEMAKFLPKIGAYSEAYGYQGSRNISNAYQAGVYLQMNLYNPKDMGVVEESKLNAEAALKKIEQKTKEEETHVKSLIQKEISLKESLELIRESMKFQEEQVINMQRLFQSGAINAMQFAETLNKSLELSRVLMETEIALLQVRTEVSIFSKKEDTNESIGRN</sequence>
<dbReference type="GO" id="GO:0015562">
    <property type="term" value="F:efflux transmembrane transporter activity"/>
    <property type="evidence" value="ECO:0007669"/>
    <property type="project" value="InterPro"/>
</dbReference>
<dbReference type="Gene3D" id="1.20.1600.10">
    <property type="entry name" value="Outer membrane efflux proteins (OEP)"/>
    <property type="match status" value="1"/>
</dbReference>